<dbReference type="PANTHER" id="PTHR43798:SF31">
    <property type="entry name" value="AB HYDROLASE SUPERFAMILY PROTEIN YCLE"/>
    <property type="match status" value="1"/>
</dbReference>
<organism evidence="3 4">
    <name type="scientific">Brevibacterium sediminis</name>
    <dbReference type="NCBI Taxonomy" id="1857024"/>
    <lineage>
        <taxon>Bacteria</taxon>
        <taxon>Bacillati</taxon>
        <taxon>Actinomycetota</taxon>
        <taxon>Actinomycetes</taxon>
        <taxon>Micrococcales</taxon>
        <taxon>Brevibacteriaceae</taxon>
        <taxon>Brevibacterium</taxon>
    </lineage>
</organism>
<dbReference type="EMBL" id="VDMQ01000001">
    <property type="protein sequence ID" value="TNM57983.1"/>
    <property type="molecule type" value="Genomic_DNA"/>
</dbReference>
<dbReference type="Pfam" id="PF12697">
    <property type="entry name" value="Abhydrolase_6"/>
    <property type="match status" value="1"/>
</dbReference>
<dbReference type="PANTHER" id="PTHR43798">
    <property type="entry name" value="MONOACYLGLYCEROL LIPASE"/>
    <property type="match status" value="1"/>
</dbReference>
<reference evidence="3 4" key="1">
    <citation type="submission" date="2019-06" db="EMBL/GenBank/DDBJ databases">
        <authorList>
            <person name="Mardanova A.M."/>
            <person name="Pudova D.S."/>
            <person name="Shagimardanova E.I."/>
            <person name="Gogoleva N.E."/>
            <person name="Lutfullin M.T."/>
            <person name="Hadieva G.F."/>
            <person name="Sharipova M.R."/>
        </authorList>
    </citation>
    <scope>NUCLEOTIDE SEQUENCE [LARGE SCALE GENOMIC DNA]</scope>
    <source>
        <strain evidence="3 4">MG-1</strain>
    </source>
</reference>
<dbReference type="Proteomes" id="UP000314223">
    <property type="component" value="Unassembled WGS sequence"/>
</dbReference>
<name>A0A5C4X615_9MICO</name>
<dbReference type="RefSeq" id="WP_139467054.1">
    <property type="nucleotide sequence ID" value="NZ_VDMQ01000001.1"/>
</dbReference>
<evidence type="ECO:0000259" key="2">
    <source>
        <dbReference type="Pfam" id="PF12697"/>
    </source>
</evidence>
<keyword evidence="1 3" id="KW-0378">Hydrolase</keyword>
<dbReference type="InterPro" id="IPR050266">
    <property type="entry name" value="AB_hydrolase_sf"/>
</dbReference>
<dbReference type="Gene3D" id="3.40.50.1820">
    <property type="entry name" value="alpha/beta hydrolase"/>
    <property type="match status" value="1"/>
</dbReference>
<gene>
    <name evidence="3" type="ORF">FHQ09_01465</name>
</gene>
<dbReference type="InterPro" id="IPR029058">
    <property type="entry name" value="AB_hydrolase_fold"/>
</dbReference>
<evidence type="ECO:0000313" key="4">
    <source>
        <dbReference type="Proteomes" id="UP000314223"/>
    </source>
</evidence>
<evidence type="ECO:0000313" key="3">
    <source>
        <dbReference type="EMBL" id="TNM57983.1"/>
    </source>
</evidence>
<sequence>MNAANPQLIFLHGAGERADVWDDVIAELPADWSCNAIDLGELGVIDDGMFDLSDAADRVLQRIEAEQSTVVCGLSLGAMVATVVAARADPGALDALILSGGQVRPPKWMMRLQWQISIRLPERAFAAYGSTKSETLAMYAAVEAADLRDRLGEVRVPTAVWCGTRDIANRPAARELAEGIDGAELRFVPGMGHDWHRSHPAAFAAHLREFLSATSVRTPRGR</sequence>
<dbReference type="SUPFAM" id="SSF53474">
    <property type="entry name" value="alpha/beta-Hydrolases"/>
    <property type="match status" value="1"/>
</dbReference>
<comment type="caution">
    <text evidence="3">The sequence shown here is derived from an EMBL/GenBank/DDBJ whole genome shotgun (WGS) entry which is preliminary data.</text>
</comment>
<dbReference type="GO" id="GO:0016020">
    <property type="term" value="C:membrane"/>
    <property type="evidence" value="ECO:0007669"/>
    <property type="project" value="TreeGrafter"/>
</dbReference>
<proteinExistence type="predicted"/>
<evidence type="ECO:0000256" key="1">
    <source>
        <dbReference type="ARBA" id="ARBA00022801"/>
    </source>
</evidence>
<feature type="domain" description="AB hydrolase-1" evidence="2">
    <location>
        <begin position="8"/>
        <end position="205"/>
    </location>
</feature>
<accession>A0A5C4X615</accession>
<dbReference type="AlphaFoldDB" id="A0A5C4X615"/>
<dbReference type="InterPro" id="IPR000073">
    <property type="entry name" value="AB_hydrolase_1"/>
</dbReference>
<protein>
    <submittedName>
        <fullName evidence="3">Alpha/beta fold hydrolase</fullName>
    </submittedName>
</protein>
<dbReference type="GO" id="GO:0016787">
    <property type="term" value="F:hydrolase activity"/>
    <property type="evidence" value="ECO:0007669"/>
    <property type="project" value="UniProtKB-KW"/>
</dbReference>